<comment type="caution">
    <text evidence="2">The sequence shown here is derived from an EMBL/GenBank/DDBJ whole genome shotgun (WGS) entry which is preliminary data.</text>
</comment>
<dbReference type="Pfam" id="PF12891">
    <property type="entry name" value="Glyco_hydro_44"/>
    <property type="match status" value="1"/>
</dbReference>
<dbReference type="AlphaFoldDB" id="A0AAD6XFI8"/>
<keyword evidence="2" id="KW-0378">Hydrolase</keyword>
<organism evidence="2 3">
    <name type="scientific">Mycena alexandri</name>
    <dbReference type="NCBI Taxonomy" id="1745969"/>
    <lineage>
        <taxon>Eukaryota</taxon>
        <taxon>Fungi</taxon>
        <taxon>Dikarya</taxon>
        <taxon>Basidiomycota</taxon>
        <taxon>Agaricomycotina</taxon>
        <taxon>Agaricomycetes</taxon>
        <taxon>Agaricomycetidae</taxon>
        <taxon>Agaricales</taxon>
        <taxon>Marasmiineae</taxon>
        <taxon>Mycenaceae</taxon>
        <taxon>Mycena</taxon>
    </lineage>
</organism>
<dbReference type="InterPro" id="IPR013780">
    <property type="entry name" value="Glyco_hydro_b"/>
</dbReference>
<proteinExistence type="predicted"/>
<protein>
    <submittedName>
        <fullName evidence="2">Glycoside hydrolase family 44-domain-containing protein</fullName>
    </submittedName>
</protein>
<accession>A0AAD6XFI8</accession>
<dbReference type="Gene3D" id="2.60.40.1180">
    <property type="entry name" value="Golgi alpha-mannosidase II"/>
    <property type="match status" value="1"/>
</dbReference>
<dbReference type="GO" id="GO:0016787">
    <property type="term" value="F:hydrolase activity"/>
    <property type="evidence" value="ECO:0007669"/>
    <property type="project" value="UniProtKB-KW"/>
</dbReference>
<dbReference type="InterPro" id="IPR024745">
    <property type="entry name" value="GH44_cat"/>
</dbReference>
<dbReference type="EMBL" id="JARJCM010000003">
    <property type="protein sequence ID" value="KAJ7046325.1"/>
    <property type="molecule type" value="Genomic_DNA"/>
</dbReference>
<evidence type="ECO:0000313" key="3">
    <source>
        <dbReference type="Proteomes" id="UP001218188"/>
    </source>
</evidence>
<dbReference type="InterPro" id="IPR017853">
    <property type="entry name" value="GH"/>
</dbReference>
<evidence type="ECO:0000313" key="2">
    <source>
        <dbReference type="EMBL" id="KAJ7046325.1"/>
    </source>
</evidence>
<sequence length="778" mass="84838">MKFGIWSEDMPRFCRRLIKERDPFTHVVADDMHSLLLQLALLTAWALADDITVYSDTALAAGWENWSWSSDINFAATDLFEGTSSISVNSSAFSALSVKLEGTFPTYQGLRFDIAGPQPDLTITIQSSVDGTTSPNIPLSELSNAITSDAFTSLLIDFRNLPGSGSALGNGTWDRITWQAGGNGDVYHIDNIFVVESIVIPPLFLSAEPLAANTLAVTTQGDVDFSTFAVSLNGKSVKIVNTTTYSPPDTPAKSITYLTLASNLAPGTLLIDTGVANGGNSTFKVILPAVQFLSFVQQVNFPISPLIYGVNFPTSASYIQDLGVTMSRWGGNAVTAYNPAGQFTNAGADWYFENRVADPPDADDWVGWVQGAGSQTLLTVPALDWVAKDATSYSYPATEYPLQASHDPFLANAGNGLLPNGSTALPVPNPTSVYTPWNTSMAQAWLKGLANKPQLVAIDNEIEIASSTHQDMHPVPFGYDEELARMVNYSIAIKEALPDVKIAAPSTCSWWFYWTSDIGYTDNAAHNNIDFLPWFLQQMAAAEKTAGKRLLDYLDIHYYFQADTSSNNDTAKALRLRMSRSLWDYSYVDESWIGVDPQNHQWNPDTVALIPRFRTLIDINYPGTKLSVSEWSSTADTDITGGLLTVDTLGIFGQQKLDSATYWVTPDELGPIGLAYWLFRGNGVHFGANSAQVNLASPNYDTQGVYAATENGKLSVVIVNKNPDTPITFALANMPFGSYFVRHFGGEAGIAKWQTTVTINSIDYIVIPAYTAVFMQQK</sequence>
<feature type="domain" description="Glycoside hydrolase family 44 catalytic" evidence="1">
    <location>
        <begin position="343"/>
        <end position="562"/>
    </location>
</feature>
<dbReference type="Gene3D" id="3.20.20.80">
    <property type="entry name" value="Glycosidases"/>
    <property type="match status" value="1"/>
</dbReference>
<dbReference type="SUPFAM" id="SSF51445">
    <property type="entry name" value="(Trans)glycosidases"/>
    <property type="match status" value="1"/>
</dbReference>
<gene>
    <name evidence="2" type="ORF">C8F04DRAFT_1063957</name>
</gene>
<evidence type="ECO:0000259" key="1">
    <source>
        <dbReference type="Pfam" id="PF12891"/>
    </source>
</evidence>
<dbReference type="Proteomes" id="UP001218188">
    <property type="component" value="Unassembled WGS sequence"/>
</dbReference>
<reference evidence="2" key="1">
    <citation type="submission" date="2023-03" db="EMBL/GenBank/DDBJ databases">
        <title>Massive genome expansion in bonnet fungi (Mycena s.s.) driven by repeated elements and novel gene families across ecological guilds.</title>
        <authorList>
            <consortium name="Lawrence Berkeley National Laboratory"/>
            <person name="Harder C.B."/>
            <person name="Miyauchi S."/>
            <person name="Viragh M."/>
            <person name="Kuo A."/>
            <person name="Thoen E."/>
            <person name="Andreopoulos B."/>
            <person name="Lu D."/>
            <person name="Skrede I."/>
            <person name="Drula E."/>
            <person name="Henrissat B."/>
            <person name="Morin E."/>
            <person name="Kohler A."/>
            <person name="Barry K."/>
            <person name="LaButti K."/>
            <person name="Morin E."/>
            <person name="Salamov A."/>
            <person name="Lipzen A."/>
            <person name="Mereny Z."/>
            <person name="Hegedus B."/>
            <person name="Baldrian P."/>
            <person name="Stursova M."/>
            <person name="Weitz H."/>
            <person name="Taylor A."/>
            <person name="Grigoriev I.V."/>
            <person name="Nagy L.G."/>
            <person name="Martin F."/>
            <person name="Kauserud H."/>
        </authorList>
    </citation>
    <scope>NUCLEOTIDE SEQUENCE</scope>
    <source>
        <strain evidence="2">CBHHK200</strain>
    </source>
</reference>
<name>A0AAD6XFI8_9AGAR</name>
<keyword evidence="3" id="KW-1185">Reference proteome</keyword>
<dbReference type="Gene3D" id="2.60.120.430">
    <property type="entry name" value="Galactose-binding lectin"/>
    <property type="match status" value="1"/>
</dbReference>